<sequence length="235" mass="25185">MIDGATRTQLSKNWNAVTDEVQQATVAAGRPAGSTKIVGVTKYVGAETTLALAEAGCYDLGESRPQLLWQKVDEVAFPPQVQWHLIGHVQRNKLRRSLSLDPIIHSVDSGRLLIAIAEEAAAQQRTATVLVEVNISGEAAKTGLAPEQVETLLTQLPRNGVVVVGLMAMAGWGIEASEARSQFAETRRLRDDLQSRLGVCLPELSMGMSGDFIEAIAAGATMVRIGSRLFEGLPT</sequence>
<comment type="similarity">
    <text evidence="2 4">Belongs to the pyridoxal phosphate-binding protein YggS/PROSC family.</text>
</comment>
<protein>
    <recommendedName>
        <fullName evidence="2">Pyridoxal phosphate homeostasis protein</fullName>
        <shortName evidence="2">PLP homeostasis protein</shortName>
    </recommendedName>
</protein>
<evidence type="ECO:0000256" key="4">
    <source>
        <dbReference type="RuleBase" id="RU004514"/>
    </source>
</evidence>
<dbReference type="AlphaFoldDB" id="A0A5C6D5M2"/>
<dbReference type="SUPFAM" id="SSF51419">
    <property type="entry name" value="PLP-binding barrel"/>
    <property type="match status" value="1"/>
</dbReference>
<comment type="caution">
    <text evidence="6">The sequence shown here is derived from an EMBL/GenBank/DDBJ whole genome shotgun (WGS) entry which is preliminary data.</text>
</comment>
<evidence type="ECO:0000256" key="2">
    <source>
        <dbReference type="HAMAP-Rule" id="MF_02087"/>
    </source>
</evidence>
<dbReference type="PIRSF" id="PIRSF004848">
    <property type="entry name" value="YBL036c_PLPDEIII"/>
    <property type="match status" value="1"/>
</dbReference>
<evidence type="ECO:0000256" key="3">
    <source>
        <dbReference type="PIRSR" id="PIRSR004848-1"/>
    </source>
</evidence>
<gene>
    <name evidence="6" type="ORF">Poly41_64900</name>
</gene>
<dbReference type="InterPro" id="IPR029066">
    <property type="entry name" value="PLP-binding_barrel"/>
</dbReference>
<dbReference type="OrthoDB" id="9804072at2"/>
<dbReference type="GO" id="GO:0030170">
    <property type="term" value="F:pyridoxal phosphate binding"/>
    <property type="evidence" value="ECO:0007669"/>
    <property type="project" value="UniProtKB-UniRule"/>
</dbReference>
<comment type="cofactor">
    <cofactor evidence="3">
        <name>pyridoxal 5'-phosphate</name>
        <dbReference type="ChEBI" id="CHEBI:597326"/>
    </cofactor>
</comment>
<accession>A0A5C6D5M2</accession>
<dbReference type="NCBIfam" id="TIGR00044">
    <property type="entry name" value="YggS family pyridoxal phosphate-dependent enzyme"/>
    <property type="match status" value="1"/>
</dbReference>
<dbReference type="RefSeq" id="WP_146531174.1">
    <property type="nucleotide sequence ID" value="NZ_SJPV01000019.1"/>
</dbReference>
<dbReference type="InterPro" id="IPR011078">
    <property type="entry name" value="PyrdxlP_homeostasis"/>
</dbReference>
<reference evidence="6 7" key="1">
    <citation type="submission" date="2019-02" db="EMBL/GenBank/DDBJ databases">
        <title>Deep-cultivation of Planctomycetes and their phenomic and genomic characterization uncovers novel biology.</title>
        <authorList>
            <person name="Wiegand S."/>
            <person name="Jogler M."/>
            <person name="Boedeker C."/>
            <person name="Pinto D."/>
            <person name="Vollmers J."/>
            <person name="Rivas-Marin E."/>
            <person name="Kohn T."/>
            <person name="Peeters S.H."/>
            <person name="Heuer A."/>
            <person name="Rast P."/>
            <person name="Oberbeckmann S."/>
            <person name="Bunk B."/>
            <person name="Jeske O."/>
            <person name="Meyerdierks A."/>
            <person name="Storesund J.E."/>
            <person name="Kallscheuer N."/>
            <person name="Luecker S."/>
            <person name="Lage O.M."/>
            <person name="Pohl T."/>
            <person name="Merkel B.J."/>
            <person name="Hornburger P."/>
            <person name="Mueller R.-W."/>
            <person name="Bruemmer F."/>
            <person name="Labrenz M."/>
            <person name="Spormann A.M."/>
            <person name="Op Den Camp H."/>
            <person name="Overmann J."/>
            <person name="Amann R."/>
            <person name="Jetten M.S.M."/>
            <person name="Mascher T."/>
            <person name="Medema M.H."/>
            <person name="Devos D.P."/>
            <person name="Kaster A.-K."/>
            <person name="Ovreas L."/>
            <person name="Rohde M."/>
            <person name="Galperin M.Y."/>
            <person name="Jogler C."/>
        </authorList>
    </citation>
    <scope>NUCLEOTIDE SEQUENCE [LARGE SCALE GENOMIC DNA]</scope>
    <source>
        <strain evidence="6 7">Poly41</strain>
    </source>
</reference>
<name>A0A5C6D5M2_9BACT</name>
<feature type="domain" description="Alanine racemase N-terminal" evidence="5">
    <location>
        <begin position="34"/>
        <end position="231"/>
    </location>
</feature>
<dbReference type="PANTHER" id="PTHR10146:SF14">
    <property type="entry name" value="PYRIDOXAL PHOSPHATE HOMEOSTASIS PROTEIN"/>
    <property type="match status" value="1"/>
</dbReference>
<dbReference type="Gene3D" id="3.20.20.10">
    <property type="entry name" value="Alanine racemase"/>
    <property type="match status" value="1"/>
</dbReference>
<dbReference type="HAMAP" id="MF_02087">
    <property type="entry name" value="PLP_homeostasis"/>
    <property type="match status" value="1"/>
</dbReference>
<evidence type="ECO:0000259" key="5">
    <source>
        <dbReference type="Pfam" id="PF01168"/>
    </source>
</evidence>
<evidence type="ECO:0000256" key="1">
    <source>
        <dbReference type="ARBA" id="ARBA00022898"/>
    </source>
</evidence>
<dbReference type="Proteomes" id="UP000319143">
    <property type="component" value="Unassembled WGS sequence"/>
</dbReference>
<dbReference type="Pfam" id="PF01168">
    <property type="entry name" value="Ala_racemase_N"/>
    <property type="match status" value="1"/>
</dbReference>
<dbReference type="PANTHER" id="PTHR10146">
    <property type="entry name" value="PROLINE SYNTHETASE CO-TRANSCRIBED BACTERIAL HOMOLOG PROTEIN"/>
    <property type="match status" value="1"/>
</dbReference>
<feature type="modified residue" description="N6-(pyridoxal phosphate)lysine" evidence="2 3">
    <location>
        <position position="42"/>
    </location>
</feature>
<evidence type="ECO:0000313" key="6">
    <source>
        <dbReference type="EMBL" id="TWU31021.1"/>
    </source>
</evidence>
<organism evidence="6 7">
    <name type="scientific">Novipirellula artificiosorum</name>
    <dbReference type="NCBI Taxonomy" id="2528016"/>
    <lineage>
        <taxon>Bacteria</taxon>
        <taxon>Pseudomonadati</taxon>
        <taxon>Planctomycetota</taxon>
        <taxon>Planctomycetia</taxon>
        <taxon>Pirellulales</taxon>
        <taxon>Pirellulaceae</taxon>
        <taxon>Novipirellula</taxon>
    </lineage>
</organism>
<proteinExistence type="inferred from homology"/>
<keyword evidence="7" id="KW-1185">Reference proteome</keyword>
<evidence type="ECO:0000313" key="7">
    <source>
        <dbReference type="Proteomes" id="UP000319143"/>
    </source>
</evidence>
<dbReference type="EMBL" id="SJPV01000019">
    <property type="protein sequence ID" value="TWU31021.1"/>
    <property type="molecule type" value="Genomic_DNA"/>
</dbReference>
<dbReference type="CDD" id="cd00635">
    <property type="entry name" value="PLPDE_III_YBL036c_like"/>
    <property type="match status" value="1"/>
</dbReference>
<comment type="function">
    <text evidence="2">Pyridoxal 5'-phosphate (PLP)-binding protein, which is involved in PLP homeostasis.</text>
</comment>
<keyword evidence="1 2" id="KW-0663">Pyridoxal phosphate</keyword>
<dbReference type="InterPro" id="IPR001608">
    <property type="entry name" value="Ala_racemase_N"/>
</dbReference>